<reference evidence="1" key="1">
    <citation type="submission" date="2020-03" db="EMBL/GenBank/DDBJ databases">
        <title>The deep terrestrial virosphere.</title>
        <authorList>
            <person name="Holmfeldt K."/>
            <person name="Nilsson E."/>
            <person name="Simone D."/>
            <person name="Lopez-Fernandez M."/>
            <person name="Wu X."/>
            <person name="de Brujin I."/>
            <person name="Lundin D."/>
            <person name="Andersson A."/>
            <person name="Bertilsson S."/>
            <person name="Dopson M."/>
        </authorList>
    </citation>
    <scope>NUCLEOTIDE SEQUENCE</scope>
    <source>
        <strain evidence="1">TM448A01600</strain>
    </source>
</reference>
<dbReference type="EMBL" id="MT144172">
    <property type="protein sequence ID" value="QJA50070.1"/>
    <property type="molecule type" value="Genomic_DNA"/>
</dbReference>
<accession>A0A6H1ZS96</accession>
<proteinExistence type="predicted"/>
<dbReference type="AlphaFoldDB" id="A0A6H1ZS96"/>
<gene>
    <name evidence="1" type="ORF">TM448A01600_0001</name>
</gene>
<sequence>MGKELANQEVNLDHLPKNKQLYLYYRIYGLNPNESMRLVGIKPSMLPQWRVHDKGFKSIEEYVLGNGEELIEKSGGVIDKVIEVGILRQALRVNELTDKILSKEDMALIKWAVDTWFKRRGKGVSSPDSYDELILKKHRKVK</sequence>
<evidence type="ECO:0000313" key="1">
    <source>
        <dbReference type="EMBL" id="QJA50070.1"/>
    </source>
</evidence>
<protein>
    <submittedName>
        <fullName evidence="1">Uncharacterized protein</fullName>
    </submittedName>
</protein>
<name>A0A6H1ZS96_9ZZZZ</name>
<organism evidence="1">
    <name type="scientific">viral metagenome</name>
    <dbReference type="NCBI Taxonomy" id="1070528"/>
    <lineage>
        <taxon>unclassified sequences</taxon>
        <taxon>metagenomes</taxon>
        <taxon>organismal metagenomes</taxon>
    </lineage>
</organism>